<evidence type="ECO:0000313" key="2">
    <source>
        <dbReference type="Proteomes" id="UP000245626"/>
    </source>
</evidence>
<evidence type="ECO:0000313" key="1">
    <source>
        <dbReference type="EMBL" id="PWN49518.1"/>
    </source>
</evidence>
<dbReference type="Proteomes" id="UP000245626">
    <property type="component" value="Unassembled WGS sequence"/>
</dbReference>
<name>A0ACD0NUJ6_9BASI</name>
<protein>
    <submittedName>
        <fullName evidence="1">Mss4-like protein</fullName>
    </submittedName>
</protein>
<sequence length="685" mass="73154">MHPPPSNLAHNTTSIYQTISSSLSKTSTRSSSSLSSAQSPTSTSSYDRSSVVGSPPQATRSVSTSAAPSSANACSNSKLPKNLSFDLVRPEEVRQAHVLEVQSFPREDAASYEKLIYRQKAAPHLFFGAFVPLPPPKVAGPLSVSGPSRRKLIAYCCATAAPALTLRSMSYHDESEDAHMVCIHSVCVAAEHQRKGLAVKLLENFISRLKRAEQGRGKEGEKGKRGYETLALLAHEELVPLYTKVGFRVQGHSHIQYGSGQWLELRRSLRAPIAARQDSTWSSSGSDRSTSDSSPTSSSSSNPTWQDMPATSQGAVIKAPLVDSNVGPEGTPKENPSDTGSSNTPTTATQAASSASPTKAGPPPQGMPSQASILAALRAQSQPGPNPGISYTAIMGQAIAAKTAAEDAGMALEARLVNREDGTNLARLYCPMENCRCCILSKNAGLWTRKESGPLNNASLELAGSPSPPVGPNFFPLPQQPHTGGGSNSLLTTVRGFWSVSGPLQFDNVGFSRDIKWTAPATSGGAQPNAGFTSARAGYEEGGGVPSSAIVGEGSQKERAKEIKALQKKEEKERAKEQKEQRKKEKKKAALNGGGEDEDVSNLLSHLSLGLTPGEEYTVKYLVCADCECGPLGFTILPDEMQQGRLAAEVGEEIERSQRGEARRKARKQEFYLAADRVRYAFDRK</sequence>
<gene>
    <name evidence="1" type="ORF">IE53DRAFT_317489</name>
</gene>
<dbReference type="EMBL" id="KZ820039">
    <property type="protein sequence ID" value="PWN49518.1"/>
    <property type="molecule type" value="Genomic_DNA"/>
</dbReference>
<keyword evidence="2" id="KW-1185">Reference proteome</keyword>
<reference evidence="1 2" key="1">
    <citation type="journal article" date="2018" name="Mol. Biol. Evol.">
        <title>Broad Genomic Sampling Reveals a Smut Pathogenic Ancestry of the Fungal Clade Ustilaginomycotina.</title>
        <authorList>
            <person name="Kijpornyongpan T."/>
            <person name="Mondo S.J."/>
            <person name="Barry K."/>
            <person name="Sandor L."/>
            <person name="Lee J."/>
            <person name="Lipzen A."/>
            <person name="Pangilinan J."/>
            <person name="LaButti K."/>
            <person name="Hainaut M."/>
            <person name="Henrissat B."/>
            <person name="Grigoriev I.V."/>
            <person name="Spatafora J.W."/>
            <person name="Aime M.C."/>
        </authorList>
    </citation>
    <scope>NUCLEOTIDE SEQUENCE [LARGE SCALE GENOMIC DNA]</scope>
    <source>
        <strain evidence="1 2">SA 807</strain>
    </source>
</reference>
<organism evidence="1 2">
    <name type="scientific">Violaceomyces palustris</name>
    <dbReference type="NCBI Taxonomy" id="1673888"/>
    <lineage>
        <taxon>Eukaryota</taxon>
        <taxon>Fungi</taxon>
        <taxon>Dikarya</taxon>
        <taxon>Basidiomycota</taxon>
        <taxon>Ustilaginomycotina</taxon>
        <taxon>Ustilaginomycetes</taxon>
        <taxon>Violaceomycetales</taxon>
        <taxon>Violaceomycetaceae</taxon>
        <taxon>Violaceomyces</taxon>
    </lineage>
</organism>
<proteinExistence type="predicted"/>
<accession>A0ACD0NUJ6</accession>